<dbReference type="Pfam" id="PF00122">
    <property type="entry name" value="E1-E2_ATPase"/>
    <property type="match status" value="1"/>
</dbReference>
<dbReference type="SFLD" id="SFLDG00002">
    <property type="entry name" value="C1.7:_P-type_atpase_like"/>
    <property type="match status" value="1"/>
</dbReference>
<evidence type="ECO:0000256" key="10">
    <source>
        <dbReference type="RuleBase" id="RU362081"/>
    </source>
</evidence>
<dbReference type="PRINTS" id="PR00119">
    <property type="entry name" value="CATATPASE"/>
</dbReference>
<organism evidence="12 13">
    <name type="scientific">Neolewinella xylanilytica</name>
    <dbReference type="NCBI Taxonomy" id="1514080"/>
    <lineage>
        <taxon>Bacteria</taxon>
        <taxon>Pseudomonadati</taxon>
        <taxon>Bacteroidota</taxon>
        <taxon>Saprospiria</taxon>
        <taxon>Saprospirales</taxon>
        <taxon>Lewinellaceae</taxon>
        <taxon>Neolewinella</taxon>
    </lineage>
</organism>
<comment type="similarity">
    <text evidence="2 10">Belongs to the cation transport ATPase (P-type) (TC 3.A.3) family. Type IB subfamily.</text>
</comment>
<dbReference type="InterPro" id="IPR027256">
    <property type="entry name" value="P-typ_ATPase_IB"/>
</dbReference>
<keyword evidence="13" id="KW-1185">Reference proteome</keyword>
<dbReference type="NCBIfam" id="TIGR01525">
    <property type="entry name" value="ATPase-IB_hvy"/>
    <property type="match status" value="1"/>
</dbReference>
<dbReference type="InterPro" id="IPR059000">
    <property type="entry name" value="ATPase_P-type_domA"/>
</dbReference>
<evidence type="ECO:0000259" key="11">
    <source>
        <dbReference type="Pfam" id="PF00122"/>
    </source>
</evidence>
<accession>A0A2S6I2E1</accession>
<dbReference type="OrthoDB" id="1521937at2"/>
<dbReference type="InterPro" id="IPR023214">
    <property type="entry name" value="HAD_sf"/>
</dbReference>
<feature type="transmembrane region" description="Helical" evidence="10">
    <location>
        <begin position="31"/>
        <end position="50"/>
    </location>
</feature>
<evidence type="ECO:0000256" key="6">
    <source>
        <dbReference type="ARBA" id="ARBA00022989"/>
    </source>
</evidence>
<protein>
    <recommendedName>
        <fullName evidence="8">P-type Zn(2+) transporter</fullName>
        <ecNumber evidence="8">7.2.2.12</ecNumber>
    </recommendedName>
</protein>
<dbReference type="InterPro" id="IPR018303">
    <property type="entry name" value="ATPase_P-typ_P_site"/>
</dbReference>
<feature type="transmembrane region" description="Helical" evidence="10">
    <location>
        <begin position="619"/>
        <end position="645"/>
    </location>
</feature>
<keyword evidence="10" id="KW-0547">Nucleotide-binding</keyword>
<dbReference type="InterPro" id="IPR023298">
    <property type="entry name" value="ATPase_P-typ_TM_dom_sf"/>
</dbReference>
<dbReference type="Pfam" id="PF00702">
    <property type="entry name" value="Hydrolase"/>
    <property type="match status" value="1"/>
</dbReference>
<dbReference type="PROSITE" id="PS00154">
    <property type="entry name" value="ATPASE_E1_E2"/>
    <property type="match status" value="1"/>
</dbReference>
<dbReference type="SUPFAM" id="SSF81665">
    <property type="entry name" value="Calcium ATPase, transmembrane domain M"/>
    <property type="match status" value="1"/>
</dbReference>
<keyword evidence="3 10" id="KW-0812">Transmembrane</keyword>
<dbReference type="GO" id="GO:0046872">
    <property type="term" value="F:metal ion binding"/>
    <property type="evidence" value="ECO:0007669"/>
    <property type="project" value="UniProtKB-KW"/>
</dbReference>
<dbReference type="Gene3D" id="3.40.1110.10">
    <property type="entry name" value="Calcium-transporting ATPase, cytoplasmic domain N"/>
    <property type="match status" value="1"/>
</dbReference>
<evidence type="ECO:0000256" key="5">
    <source>
        <dbReference type="ARBA" id="ARBA00022967"/>
    </source>
</evidence>
<evidence type="ECO:0000256" key="7">
    <source>
        <dbReference type="ARBA" id="ARBA00023136"/>
    </source>
</evidence>
<dbReference type="PANTHER" id="PTHR48085">
    <property type="entry name" value="CADMIUM/ZINC-TRANSPORTING ATPASE HMA2-RELATED"/>
    <property type="match status" value="1"/>
</dbReference>
<dbReference type="GO" id="GO:0016887">
    <property type="term" value="F:ATP hydrolysis activity"/>
    <property type="evidence" value="ECO:0007669"/>
    <property type="project" value="InterPro"/>
</dbReference>
<evidence type="ECO:0000256" key="9">
    <source>
        <dbReference type="ARBA" id="ARBA00047308"/>
    </source>
</evidence>
<dbReference type="InterPro" id="IPR044492">
    <property type="entry name" value="P_typ_ATPase_HD_dom"/>
</dbReference>
<dbReference type="SFLD" id="SFLDF00027">
    <property type="entry name" value="p-type_atpase"/>
    <property type="match status" value="1"/>
</dbReference>
<dbReference type="Gene3D" id="2.70.150.10">
    <property type="entry name" value="Calcium-transporting ATPase, cytoplasmic transduction domain A"/>
    <property type="match status" value="1"/>
</dbReference>
<dbReference type="GO" id="GO:0005524">
    <property type="term" value="F:ATP binding"/>
    <property type="evidence" value="ECO:0007669"/>
    <property type="project" value="UniProtKB-UniRule"/>
</dbReference>
<sequence>MAHPPSTNAQAPTPAPDHAAHSGLLGERTELYFAVASGCFWLTGLLLGIFTDLPNGVGIGIFGAAIFFGGYYATIEAYEGVSSGRFQIDFLMIVAAAGAAALGKLGEAGLLLFLFSLGHALEHYAMARARKSISALADLAPATALLQEADGRIREVAVEELTVGDVVVVKPNSKIPADGVVIKGTSAVDQSAITGESVPVDKVAVADPDKPYTLADLPAAYRAFAGTINGNAVLEVRVLKPASDSTLAKLVTLVQEAETQKSPTQHLADNFERYYVPIVLIVVGILLLAFVVIDETFAESFYRAMAVLVAASPCALAISTPSAVLAGVARAAQKGVLIKGGRPLENLGSLTAIAFDKTGTLTEGNPRLTTVLPGAGVTRRELLSTAVAVEELSDHPLAAAIVNGGREELGGMPTDKASGLEALTARGIRAEYGGETVHIGNRRLLEEITAAAIPPDIDRQMSELETGGHTAMIVHRGHRYLGIISVMDVARASAKSTLIALRRIGIERMIMLTGDNQRVANAVAKEIGITDPLGSLLPEDKVASIERLMAEEGRVAMVGDGVNDAPAMAHSTVGIAMGAAGSDVALQTADVALMADRLDNLPFAIGLSRKAHRIIRQNLWISLGVVAILVPLTVLGIASLGPAVIAHEGSTMVVVLNALRLLAYRGAAVDVAPGRRPNLAEVA</sequence>
<dbReference type="Gene3D" id="3.40.50.1000">
    <property type="entry name" value="HAD superfamily/HAD-like"/>
    <property type="match status" value="1"/>
</dbReference>
<feature type="transmembrane region" description="Helical" evidence="10">
    <location>
        <begin position="56"/>
        <end position="74"/>
    </location>
</feature>
<name>A0A2S6I2E1_9BACT</name>
<dbReference type="GO" id="GO:0005886">
    <property type="term" value="C:plasma membrane"/>
    <property type="evidence" value="ECO:0007669"/>
    <property type="project" value="UniProtKB-SubCell"/>
</dbReference>
<evidence type="ECO:0000256" key="4">
    <source>
        <dbReference type="ARBA" id="ARBA00022723"/>
    </source>
</evidence>
<feature type="transmembrane region" description="Helical" evidence="10">
    <location>
        <begin position="86"/>
        <end position="102"/>
    </location>
</feature>
<comment type="subcellular location">
    <subcellularLocation>
        <location evidence="10">Cell membrane</location>
    </subcellularLocation>
    <subcellularLocation>
        <location evidence="1">Membrane</location>
    </subcellularLocation>
</comment>
<comment type="catalytic activity">
    <reaction evidence="9">
        <text>Zn(2+)(in) + ATP + H2O = Zn(2+)(out) + ADP + phosphate + H(+)</text>
        <dbReference type="Rhea" id="RHEA:20621"/>
        <dbReference type="ChEBI" id="CHEBI:15377"/>
        <dbReference type="ChEBI" id="CHEBI:15378"/>
        <dbReference type="ChEBI" id="CHEBI:29105"/>
        <dbReference type="ChEBI" id="CHEBI:30616"/>
        <dbReference type="ChEBI" id="CHEBI:43474"/>
        <dbReference type="ChEBI" id="CHEBI:456216"/>
        <dbReference type="EC" id="7.2.2.12"/>
    </reaction>
</comment>
<keyword evidence="6 10" id="KW-1133">Transmembrane helix</keyword>
<gene>
    <name evidence="12" type="ORF">CLV84_2248</name>
</gene>
<keyword evidence="10" id="KW-1003">Cell membrane</keyword>
<keyword evidence="4 10" id="KW-0479">Metal-binding</keyword>
<dbReference type="PANTHER" id="PTHR48085:SF5">
    <property type="entry name" value="CADMIUM_ZINC-TRANSPORTING ATPASE HMA4-RELATED"/>
    <property type="match status" value="1"/>
</dbReference>
<dbReference type="NCBIfam" id="TIGR01494">
    <property type="entry name" value="ATPase_P-type"/>
    <property type="match status" value="1"/>
</dbReference>
<proteinExistence type="inferred from homology"/>
<dbReference type="SUPFAM" id="SSF56784">
    <property type="entry name" value="HAD-like"/>
    <property type="match status" value="1"/>
</dbReference>
<evidence type="ECO:0000256" key="1">
    <source>
        <dbReference type="ARBA" id="ARBA00004370"/>
    </source>
</evidence>
<dbReference type="AlphaFoldDB" id="A0A2S6I2E1"/>
<dbReference type="Proteomes" id="UP000237662">
    <property type="component" value="Unassembled WGS sequence"/>
</dbReference>
<keyword evidence="10" id="KW-0067">ATP-binding</keyword>
<dbReference type="EMBL" id="PTJC01000006">
    <property type="protein sequence ID" value="PPK85352.1"/>
    <property type="molecule type" value="Genomic_DNA"/>
</dbReference>
<feature type="transmembrane region" description="Helical" evidence="10">
    <location>
        <begin position="305"/>
        <end position="329"/>
    </location>
</feature>
<keyword evidence="5" id="KW-1278">Translocase</keyword>
<dbReference type="InterPro" id="IPR036412">
    <property type="entry name" value="HAD-like_sf"/>
</dbReference>
<dbReference type="InterPro" id="IPR001757">
    <property type="entry name" value="P_typ_ATPase"/>
</dbReference>
<dbReference type="SUPFAM" id="SSF81653">
    <property type="entry name" value="Calcium ATPase, transduction domain A"/>
    <property type="match status" value="1"/>
</dbReference>
<feature type="transmembrane region" description="Helical" evidence="10">
    <location>
        <begin position="274"/>
        <end position="293"/>
    </location>
</feature>
<evidence type="ECO:0000313" key="13">
    <source>
        <dbReference type="Proteomes" id="UP000237662"/>
    </source>
</evidence>
<evidence type="ECO:0000256" key="8">
    <source>
        <dbReference type="ARBA" id="ARBA00039097"/>
    </source>
</evidence>
<keyword evidence="7 10" id="KW-0472">Membrane</keyword>
<dbReference type="InterPro" id="IPR023299">
    <property type="entry name" value="ATPase_P-typ_cyto_dom_N"/>
</dbReference>
<reference evidence="12 13" key="1">
    <citation type="submission" date="2018-02" db="EMBL/GenBank/DDBJ databases">
        <title>Genomic Encyclopedia of Archaeal and Bacterial Type Strains, Phase II (KMG-II): from individual species to whole genera.</title>
        <authorList>
            <person name="Goeker M."/>
        </authorList>
    </citation>
    <scope>NUCLEOTIDE SEQUENCE [LARGE SCALE GENOMIC DNA]</scope>
    <source>
        <strain evidence="12 13">DSM 29526</strain>
    </source>
</reference>
<feature type="domain" description="P-type ATPase A" evidence="11">
    <location>
        <begin position="139"/>
        <end position="255"/>
    </location>
</feature>
<dbReference type="GO" id="GO:0016463">
    <property type="term" value="F:P-type zinc transporter activity"/>
    <property type="evidence" value="ECO:0007669"/>
    <property type="project" value="UniProtKB-EC"/>
</dbReference>
<dbReference type="EC" id="7.2.2.12" evidence="8"/>
<comment type="caution">
    <text evidence="12">The sequence shown here is derived from an EMBL/GenBank/DDBJ whole genome shotgun (WGS) entry which is preliminary data.</text>
</comment>
<evidence type="ECO:0000313" key="12">
    <source>
        <dbReference type="EMBL" id="PPK85352.1"/>
    </source>
</evidence>
<dbReference type="SFLD" id="SFLDS00003">
    <property type="entry name" value="Haloacid_Dehalogenase"/>
    <property type="match status" value="1"/>
</dbReference>
<dbReference type="InterPro" id="IPR051014">
    <property type="entry name" value="Cation_Transport_ATPase_IB"/>
</dbReference>
<dbReference type="RefSeq" id="WP_104419857.1">
    <property type="nucleotide sequence ID" value="NZ_PTJC01000006.1"/>
</dbReference>
<dbReference type="InterPro" id="IPR008250">
    <property type="entry name" value="ATPase_P-typ_transduc_dom_A_sf"/>
</dbReference>
<evidence type="ECO:0000256" key="3">
    <source>
        <dbReference type="ARBA" id="ARBA00022692"/>
    </source>
</evidence>
<evidence type="ECO:0000256" key="2">
    <source>
        <dbReference type="ARBA" id="ARBA00006024"/>
    </source>
</evidence>